<dbReference type="PROSITE" id="PS51178">
    <property type="entry name" value="PASTA"/>
    <property type="match status" value="1"/>
</dbReference>
<name>A0A840QLD5_9BACI</name>
<evidence type="ECO:0000256" key="3">
    <source>
        <dbReference type="ARBA" id="ARBA00007171"/>
    </source>
</evidence>
<dbReference type="Gene3D" id="3.40.710.10">
    <property type="entry name" value="DD-peptidase/beta-lactamase superfamily"/>
    <property type="match status" value="1"/>
</dbReference>
<comment type="similarity">
    <text evidence="3">Belongs to the transpeptidase family.</text>
</comment>
<evidence type="ECO:0000256" key="6">
    <source>
        <dbReference type="ARBA" id="ARBA00034000"/>
    </source>
</evidence>
<organism evidence="10 11">
    <name type="scientific">Texcoconibacillus texcoconensis</name>
    <dbReference type="NCBI Taxonomy" id="1095777"/>
    <lineage>
        <taxon>Bacteria</taxon>
        <taxon>Bacillati</taxon>
        <taxon>Bacillota</taxon>
        <taxon>Bacilli</taxon>
        <taxon>Bacillales</taxon>
        <taxon>Bacillaceae</taxon>
        <taxon>Texcoconibacillus</taxon>
    </lineage>
</organism>
<reference evidence="10 11" key="1">
    <citation type="submission" date="2020-08" db="EMBL/GenBank/DDBJ databases">
        <title>Genomic Encyclopedia of Type Strains, Phase IV (KMG-IV): sequencing the most valuable type-strain genomes for metagenomic binning, comparative biology and taxonomic classification.</title>
        <authorList>
            <person name="Goeker M."/>
        </authorList>
    </citation>
    <scope>NUCLEOTIDE SEQUENCE [LARGE SCALE GENOMIC DNA]</scope>
    <source>
        <strain evidence="10 11">DSM 24696</strain>
    </source>
</reference>
<dbReference type="SMART" id="SM00740">
    <property type="entry name" value="PASTA"/>
    <property type="match status" value="2"/>
</dbReference>
<dbReference type="CDD" id="cd06575">
    <property type="entry name" value="PASTA_Pbp2x-like_2"/>
    <property type="match status" value="1"/>
</dbReference>
<dbReference type="InterPro" id="IPR005543">
    <property type="entry name" value="PASTA_dom"/>
</dbReference>
<protein>
    <recommendedName>
        <fullName evidence="4">serine-type D-Ala-D-Ala carboxypeptidase</fullName>
        <ecNumber evidence="4">3.4.16.4</ecNumber>
    </recommendedName>
</protein>
<evidence type="ECO:0000313" key="11">
    <source>
        <dbReference type="Proteomes" id="UP000551878"/>
    </source>
</evidence>
<comment type="caution">
    <text evidence="10">The sequence shown here is derived from an EMBL/GenBank/DDBJ whole genome shotgun (WGS) entry which is preliminary data.</text>
</comment>
<evidence type="ECO:0000256" key="5">
    <source>
        <dbReference type="ARBA" id="ARBA00023136"/>
    </source>
</evidence>
<dbReference type="GO" id="GO:0005886">
    <property type="term" value="C:plasma membrane"/>
    <property type="evidence" value="ECO:0007669"/>
    <property type="project" value="TreeGrafter"/>
</dbReference>
<dbReference type="Pfam" id="PF03717">
    <property type="entry name" value="PBP_dimer"/>
    <property type="match status" value="1"/>
</dbReference>
<dbReference type="EMBL" id="JACHHB010000001">
    <property type="protein sequence ID" value="MBB5172179.1"/>
    <property type="molecule type" value="Genomic_DNA"/>
</dbReference>
<dbReference type="EC" id="3.4.16.4" evidence="4"/>
<dbReference type="InterPro" id="IPR005311">
    <property type="entry name" value="PBP_dimer"/>
</dbReference>
<keyword evidence="11" id="KW-1185">Reference proteome</keyword>
<feature type="domain" description="PASTA" evidence="9">
    <location>
        <begin position="650"/>
        <end position="707"/>
    </location>
</feature>
<evidence type="ECO:0000256" key="1">
    <source>
        <dbReference type="ARBA" id="ARBA00004370"/>
    </source>
</evidence>
<dbReference type="SUPFAM" id="SSF56519">
    <property type="entry name" value="Penicillin binding protein dimerisation domain"/>
    <property type="match status" value="1"/>
</dbReference>
<dbReference type="PANTHER" id="PTHR30627">
    <property type="entry name" value="PEPTIDOGLYCAN D,D-TRANSPEPTIDASE"/>
    <property type="match status" value="1"/>
</dbReference>
<evidence type="ECO:0000256" key="2">
    <source>
        <dbReference type="ARBA" id="ARBA00004752"/>
    </source>
</evidence>
<dbReference type="GO" id="GO:0009002">
    <property type="term" value="F:serine-type D-Ala-D-Ala carboxypeptidase activity"/>
    <property type="evidence" value="ECO:0007669"/>
    <property type="project" value="UniProtKB-EC"/>
</dbReference>
<dbReference type="GO" id="GO:0009252">
    <property type="term" value="P:peptidoglycan biosynthetic process"/>
    <property type="evidence" value="ECO:0007669"/>
    <property type="project" value="UniProtKB-UniPathway"/>
</dbReference>
<dbReference type="InterPro" id="IPR001460">
    <property type="entry name" value="PCN-bd_Tpept"/>
</dbReference>
<evidence type="ECO:0000256" key="4">
    <source>
        <dbReference type="ARBA" id="ARBA00012448"/>
    </source>
</evidence>
<feature type="region of interest" description="Disordered" evidence="7">
    <location>
        <begin position="714"/>
        <end position="738"/>
    </location>
</feature>
<dbReference type="PANTHER" id="PTHR30627:SF26">
    <property type="entry name" value="PENICILLIN-BINDING PROTEIN 2B"/>
    <property type="match status" value="1"/>
</dbReference>
<keyword evidence="5 8" id="KW-0472">Membrane</keyword>
<dbReference type="InterPro" id="IPR036138">
    <property type="entry name" value="PBP_dimer_sf"/>
</dbReference>
<gene>
    <name evidence="10" type="ORF">HNQ41_000319</name>
</gene>
<evidence type="ECO:0000259" key="9">
    <source>
        <dbReference type="PROSITE" id="PS51178"/>
    </source>
</evidence>
<dbReference type="AlphaFoldDB" id="A0A840QLD5"/>
<dbReference type="SUPFAM" id="SSF54184">
    <property type="entry name" value="Penicillin-binding protein 2x (pbp-2x), c-terminal domain"/>
    <property type="match status" value="2"/>
</dbReference>
<dbReference type="GO" id="GO:0008658">
    <property type="term" value="F:penicillin binding"/>
    <property type="evidence" value="ECO:0007669"/>
    <property type="project" value="InterPro"/>
</dbReference>
<evidence type="ECO:0000256" key="8">
    <source>
        <dbReference type="SAM" id="Phobius"/>
    </source>
</evidence>
<dbReference type="Pfam" id="PF00905">
    <property type="entry name" value="Transpeptidase"/>
    <property type="match status" value="1"/>
</dbReference>
<dbReference type="SUPFAM" id="SSF56601">
    <property type="entry name" value="beta-lactamase/transpeptidase-like"/>
    <property type="match status" value="1"/>
</dbReference>
<proteinExistence type="inferred from homology"/>
<feature type="transmembrane region" description="Helical" evidence="8">
    <location>
        <begin position="12"/>
        <end position="31"/>
    </location>
</feature>
<dbReference type="UniPathway" id="UPA00219"/>
<comment type="catalytic activity">
    <reaction evidence="6">
        <text>Preferential cleavage: (Ac)2-L-Lys-D-Ala-|-D-Ala. Also transpeptidation of peptidyl-alanyl moieties that are N-acyl substituents of D-alanine.</text>
        <dbReference type="EC" id="3.4.16.4"/>
    </reaction>
</comment>
<accession>A0A840QLD5</accession>
<dbReference type="Proteomes" id="UP000551878">
    <property type="component" value="Unassembled WGS sequence"/>
</dbReference>
<dbReference type="GO" id="GO:0071555">
    <property type="term" value="P:cell wall organization"/>
    <property type="evidence" value="ECO:0007669"/>
    <property type="project" value="TreeGrafter"/>
</dbReference>
<evidence type="ECO:0000313" key="10">
    <source>
        <dbReference type="EMBL" id="MBB5172179.1"/>
    </source>
</evidence>
<evidence type="ECO:0000256" key="7">
    <source>
        <dbReference type="SAM" id="MobiDB-lite"/>
    </source>
</evidence>
<sequence length="738" mass="82565">MKTRRRMKVRAVGLFILFFLFFLGIFGRFIYIQAAKEVSGNELEQLIERHWSQSSILEGERGMILDRDGEVLAEEIPSYTVVAILDDRFTSYVEDAEETANALSTVLEIESEVINRYLTNGIDKDLFQVELGPQAKHLSYETMQEIEDLDLDGIRFVEEPRRYYSMQTFASHVLGYTERDMGEARMGLESMYNDYLEEEDGKMTFQQDDLSRPLPNTKELVEEPKDGHHLQLTIDSNIQMVLEQAMSNVDERYTPERIMAVVADAQTGEVLGMSNRPSFNPNEYQHIENYTNYTISSRFEPGSTMKMYTLAAAIEEGIFDADETFQSGSAQFGATRISDHNQGRGWGEITYREGVQRSSNVAFAKLVDDHLGADKLYDYLEFFGFRDKTGIQLPNEVGGLIAEQYPIDAITTSFGQGTAVTPIQQIQAATAFANDGEMIQPYIIDTIIDPNEEKTVYQGEREGVAEPISAETAHEVRELLGTVVSSSNGTGQPYAIEGLDIAGKTGTAQIPHPDQPGYKTGAGNHIYSFMGMAPQDDPQVLVYVAVDRPDLEPYEVGSQPVSEVFRPVMKQTLQYLNITGEPSVEEQIEDVGFEVDDYRGDSLNGILDELEESGVNVIPIGGGDEIIEHLPGENDILLPGETMFIQTDRGPYKVPDMNGWSKRQVHMFASLTGVEVTVNGNGFVFEQNLHSGTEINQGGKLSVNLSPRTQLIDEPENAEDELDENEQADFEEGEFFMN</sequence>
<dbReference type="Gene3D" id="3.90.1310.10">
    <property type="entry name" value="Penicillin-binding protein 2a (Domain 2)"/>
    <property type="match status" value="1"/>
</dbReference>
<dbReference type="Gene3D" id="3.30.70.2110">
    <property type="match status" value="1"/>
</dbReference>
<comment type="pathway">
    <text evidence="2">Cell wall biogenesis; peptidoglycan biosynthesis.</text>
</comment>
<dbReference type="Pfam" id="PF03793">
    <property type="entry name" value="PASTA"/>
    <property type="match status" value="1"/>
</dbReference>
<comment type="subcellular location">
    <subcellularLocation>
        <location evidence="1">Membrane</location>
    </subcellularLocation>
</comment>
<keyword evidence="8" id="KW-0812">Transmembrane</keyword>
<dbReference type="InterPro" id="IPR012338">
    <property type="entry name" value="Beta-lactam/transpept-like"/>
</dbReference>
<dbReference type="RefSeq" id="WP_184662651.1">
    <property type="nucleotide sequence ID" value="NZ_JACHHB010000001.1"/>
</dbReference>
<keyword evidence="8" id="KW-1133">Transmembrane helix</keyword>
<dbReference type="InterPro" id="IPR050515">
    <property type="entry name" value="Beta-lactam/transpept"/>
</dbReference>